<feature type="region of interest" description="Disordered" evidence="1">
    <location>
        <begin position="123"/>
        <end position="166"/>
    </location>
</feature>
<dbReference type="VEuPathDB" id="FungiDB:RhiirA1_527986"/>
<keyword evidence="3" id="KW-0732">Signal</keyword>
<reference evidence="4 5" key="1">
    <citation type="submission" date="2015-10" db="EMBL/GenBank/DDBJ databases">
        <title>Genome analyses suggest a sexual origin of heterokaryosis in a supposedly ancient asexual fungus.</title>
        <authorList>
            <person name="Ropars J."/>
            <person name="Sedzielewska K."/>
            <person name="Noel J."/>
            <person name="Charron P."/>
            <person name="Farinelli L."/>
            <person name="Marton T."/>
            <person name="Kruger M."/>
            <person name="Pelin A."/>
            <person name="Brachmann A."/>
            <person name="Corradi N."/>
        </authorList>
    </citation>
    <scope>NUCLEOTIDE SEQUENCE [LARGE SCALE GENOMIC DNA]</scope>
    <source>
        <strain evidence="4 5">A4</strain>
    </source>
</reference>
<keyword evidence="2" id="KW-0472">Membrane</keyword>
<protein>
    <submittedName>
        <fullName evidence="4">Uncharacterized protein</fullName>
    </submittedName>
</protein>
<keyword evidence="2" id="KW-0812">Transmembrane</keyword>
<dbReference type="VEuPathDB" id="FungiDB:FUN_000506"/>
<dbReference type="EMBL" id="LLXI01000183">
    <property type="protein sequence ID" value="PKY42125.1"/>
    <property type="molecule type" value="Genomic_DNA"/>
</dbReference>
<evidence type="ECO:0000256" key="3">
    <source>
        <dbReference type="SAM" id="SignalP"/>
    </source>
</evidence>
<evidence type="ECO:0000256" key="2">
    <source>
        <dbReference type="SAM" id="Phobius"/>
    </source>
</evidence>
<organism evidence="4 5">
    <name type="scientific">Rhizophagus irregularis</name>
    <dbReference type="NCBI Taxonomy" id="588596"/>
    <lineage>
        <taxon>Eukaryota</taxon>
        <taxon>Fungi</taxon>
        <taxon>Fungi incertae sedis</taxon>
        <taxon>Mucoromycota</taxon>
        <taxon>Glomeromycotina</taxon>
        <taxon>Glomeromycetes</taxon>
        <taxon>Glomerales</taxon>
        <taxon>Glomeraceae</taxon>
        <taxon>Rhizophagus</taxon>
    </lineage>
</organism>
<feature type="compositionally biased region" description="Low complexity" evidence="1">
    <location>
        <begin position="124"/>
        <end position="135"/>
    </location>
</feature>
<dbReference type="VEuPathDB" id="FungiDB:RhiirFUN_017903"/>
<feature type="compositionally biased region" description="Pro residues" evidence="1">
    <location>
        <begin position="136"/>
        <end position="166"/>
    </location>
</feature>
<feature type="chain" id="PRO_5014190578" evidence="3">
    <location>
        <begin position="24"/>
        <end position="306"/>
    </location>
</feature>
<evidence type="ECO:0000256" key="1">
    <source>
        <dbReference type="SAM" id="MobiDB-lite"/>
    </source>
</evidence>
<keyword evidence="5" id="KW-1185">Reference proteome</keyword>
<evidence type="ECO:0000313" key="4">
    <source>
        <dbReference type="EMBL" id="PKY42125.1"/>
    </source>
</evidence>
<dbReference type="Proteomes" id="UP000234323">
    <property type="component" value="Unassembled WGS sequence"/>
</dbReference>
<gene>
    <name evidence="4" type="ORF">RhiirA4_540158</name>
</gene>
<proteinExistence type="predicted"/>
<comment type="caution">
    <text evidence="4">The sequence shown here is derived from an EMBL/GenBank/DDBJ whole genome shotgun (WGS) entry which is preliminary data.</text>
</comment>
<feature type="transmembrane region" description="Helical" evidence="2">
    <location>
        <begin position="288"/>
        <end position="305"/>
    </location>
</feature>
<evidence type="ECO:0000313" key="5">
    <source>
        <dbReference type="Proteomes" id="UP000234323"/>
    </source>
</evidence>
<dbReference type="AlphaFoldDB" id="A0A2I1G673"/>
<sequence>MKLLNISILLFFVIQFLTNNVYSIKDSACGSANDPCLLANSTLKPCHGSIISVPPEALDGTIDFQYQIYDGYLFDCACNVPFYNLLARCTTCFEGLGTSITVESLDSFKVTCGKYFGKAPPPISTTSTLPSQTSSPLPPPPLPSIPPQGQPLPPLPSPLPKPTETPKPIPNQPLFCNCINANFSLISCDGRIDEPDHVLSGTYPRTFKIDDPKLAPCQCNMEYYNDLKECIECYSSPKNKISVEPLSKYEQTCQQLGVPFGTKPPPLFGKIGNGKSGISLIHPDPDRLGNSIILLTSLIIFVIYLV</sequence>
<name>A0A2I1G673_9GLOM</name>
<feature type="signal peptide" evidence="3">
    <location>
        <begin position="1"/>
        <end position="23"/>
    </location>
</feature>
<accession>A0A2I1G673</accession>
<keyword evidence="2" id="KW-1133">Transmembrane helix</keyword>